<protein>
    <recommendedName>
        <fullName evidence="3">Polysaccharide biosynthesis protein CapD-like domain-containing protein</fullName>
    </recommendedName>
</protein>
<dbReference type="InterPro" id="IPR036291">
    <property type="entry name" value="NAD(P)-bd_dom_sf"/>
</dbReference>
<dbReference type="Pfam" id="PF02719">
    <property type="entry name" value="Polysacc_synt_2"/>
    <property type="match status" value="1"/>
</dbReference>
<feature type="transmembrane region" description="Helical" evidence="2">
    <location>
        <begin position="51"/>
        <end position="72"/>
    </location>
</feature>
<dbReference type="Pfam" id="PF13727">
    <property type="entry name" value="CoA_binding_3"/>
    <property type="match status" value="1"/>
</dbReference>
<dbReference type="PANTHER" id="PTHR43318:SF1">
    <property type="entry name" value="POLYSACCHARIDE BIOSYNTHESIS PROTEIN EPSC-RELATED"/>
    <property type="match status" value="1"/>
</dbReference>
<feature type="domain" description="Polysaccharide biosynthesis protein CapD-like" evidence="3">
    <location>
        <begin position="295"/>
        <end position="580"/>
    </location>
</feature>
<dbReference type="AlphaFoldDB" id="A0A271J0B1"/>
<dbReference type="OrthoDB" id="9803111at2"/>
<gene>
    <name evidence="4" type="ORF">BSZ37_08030</name>
</gene>
<dbReference type="SUPFAM" id="SSF51735">
    <property type="entry name" value="NAD(P)-binding Rossmann-fold domains"/>
    <property type="match status" value="2"/>
</dbReference>
<keyword evidence="2" id="KW-1133">Transmembrane helix</keyword>
<reference evidence="4 5" key="1">
    <citation type="submission" date="2016-11" db="EMBL/GenBank/DDBJ databases">
        <title>Study of marine rhodopsin-containing bacteria.</title>
        <authorList>
            <person name="Yoshizawa S."/>
            <person name="Kumagai Y."/>
            <person name="Kogure K."/>
        </authorList>
    </citation>
    <scope>NUCLEOTIDE SEQUENCE [LARGE SCALE GENOMIC DNA]</scope>
    <source>
        <strain evidence="4 5">SAORIC-28</strain>
    </source>
</reference>
<keyword evidence="2" id="KW-0472">Membrane</keyword>
<dbReference type="CDD" id="cd05237">
    <property type="entry name" value="UDP_invert_4-6DH_SDR_e"/>
    <property type="match status" value="1"/>
</dbReference>
<sequence length="660" mass="71036">MRDAVRRYLPPAHEVAVWTKFFLDVAVWSAAAPIAYLLRLEGNVVGYMPSLVVYTAAGTVLKVVAVYGFQFHRRAWRWIGVRDLFWLIVAVCGVMLVQGTGVLVADGWGTDLVFPRSVPVIEAALAILGLSALRLSRRLRHERARRAEASDTKRVLVVGAGDAGVLLVRELLRHPETGLVPVGYLDDDPIKSNRPRMGVPVLGTLADLEAVVAEQAIDEVLLAMPSAPGRVVREVVEAARRADVSSRAVPRLTDLATGRVHIDEVREIDLEDLLGREPVRLDTKPIRAYVTGRVVLVTGAGGSIGSEIVRQVAAFEPAAIVLLGRGENSVYQIDREVGRRWPDVPRHAVICDVRDRASLRDVFERFRPEVVFHAAAHKHVPLMEANPAQAVLNNVVGTRNVAELACEHGADRLVNVSTDKAVNPTNVMGASKRAAEMVVSSVGARPDCACTMVSVRFGNVLGSRGSVVPLFRDQIARGGPVTVTHPDMVRYFMTIPEASQLVLQAGAFAERGRVYVLDMGEPVRIADLARDLILLSGLEPGEDIEIAYSGARPGEKLFEELLMAEEGTEPGPHEKIFVARKARVVGGLGGRLAALVEAAEANDGDGVRTAFRAVVETYRPDHAAPTGSVASTVRAGGDGGVPVEAGVLDEAGYEDATLSP</sequence>
<feature type="transmembrane region" description="Helical" evidence="2">
    <location>
        <begin position="21"/>
        <end position="39"/>
    </location>
</feature>
<proteinExistence type="inferred from homology"/>
<keyword evidence="5" id="KW-1185">Reference proteome</keyword>
<evidence type="ECO:0000313" key="4">
    <source>
        <dbReference type="EMBL" id="PAP76395.1"/>
    </source>
</evidence>
<organism evidence="4 5">
    <name type="scientific">Rubrivirga marina</name>
    <dbReference type="NCBI Taxonomy" id="1196024"/>
    <lineage>
        <taxon>Bacteria</taxon>
        <taxon>Pseudomonadati</taxon>
        <taxon>Rhodothermota</taxon>
        <taxon>Rhodothermia</taxon>
        <taxon>Rhodothermales</taxon>
        <taxon>Rubricoccaceae</taxon>
        <taxon>Rubrivirga</taxon>
    </lineage>
</organism>
<dbReference type="Proteomes" id="UP000216339">
    <property type="component" value="Unassembled WGS sequence"/>
</dbReference>
<dbReference type="InterPro" id="IPR003869">
    <property type="entry name" value="Polysac_CapD-like"/>
</dbReference>
<dbReference type="RefSeq" id="WP_095510050.1">
    <property type="nucleotide sequence ID" value="NZ_MQWD01000001.1"/>
</dbReference>
<comment type="caution">
    <text evidence="4">The sequence shown here is derived from an EMBL/GenBank/DDBJ whole genome shotgun (WGS) entry which is preliminary data.</text>
</comment>
<feature type="transmembrane region" description="Helical" evidence="2">
    <location>
        <begin position="84"/>
        <end position="105"/>
    </location>
</feature>
<dbReference type="Gene3D" id="3.40.50.720">
    <property type="entry name" value="NAD(P)-binding Rossmann-like Domain"/>
    <property type="match status" value="2"/>
</dbReference>
<dbReference type="InterPro" id="IPR051203">
    <property type="entry name" value="Polysaccharide_Synthase-Rel"/>
</dbReference>
<evidence type="ECO:0000256" key="2">
    <source>
        <dbReference type="SAM" id="Phobius"/>
    </source>
</evidence>
<evidence type="ECO:0000256" key="1">
    <source>
        <dbReference type="ARBA" id="ARBA00007430"/>
    </source>
</evidence>
<dbReference type="PANTHER" id="PTHR43318">
    <property type="entry name" value="UDP-N-ACETYLGLUCOSAMINE 4,6-DEHYDRATASE"/>
    <property type="match status" value="1"/>
</dbReference>
<keyword evidence="2" id="KW-0812">Transmembrane</keyword>
<dbReference type="EMBL" id="MQWD01000001">
    <property type="protein sequence ID" value="PAP76395.1"/>
    <property type="molecule type" value="Genomic_DNA"/>
</dbReference>
<comment type="similarity">
    <text evidence="1">Belongs to the polysaccharide synthase family.</text>
</comment>
<accession>A0A271J0B1</accession>
<evidence type="ECO:0000313" key="5">
    <source>
        <dbReference type="Proteomes" id="UP000216339"/>
    </source>
</evidence>
<name>A0A271J0B1_9BACT</name>
<evidence type="ECO:0000259" key="3">
    <source>
        <dbReference type="Pfam" id="PF02719"/>
    </source>
</evidence>